<gene>
    <name evidence="2" type="ORF">GCM10009332_10170</name>
</gene>
<reference evidence="2" key="1">
    <citation type="journal article" date="2014" name="Int. J. Syst. Evol. Microbiol.">
        <title>Complete genome sequence of Corynebacterium casei LMG S-19264T (=DSM 44701T), isolated from a smear-ripened cheese.</title>
        <authorList>
            <consortium name="US DOE Joint Genome Institute (JGI-PGF)"/>
            <person name="Walter F."/>
            <person name="Albersmeier A."/>
            <person name="Kalinowski J."/>
            <person name="Ruckert C."/>
        </authorList>
    </citation>
    <scope>NUCLEOTIDE SEQUENCE</scope>
    <source>
        <strain evidence="2">JCM 30804</strain>
    </source>
</reference>
<accession>A0A917JL40</accession>
<evidence type="ECO:0000256" key="1">
    <source>
        <dbReference type="SAM" id="Phobius"/>
    </source>
</evidence>
<name>A0A917JL40_9GAMM</name>
<comment type="caution">
    <text evidence="2">The sequence shown here is derived from an EMBL/GenBank/DDBJ whole genome shotgun (WGS) entry which is preliminary data.</text>
</comment>
<dbReference type="EMBL" id="BMPZ01000002">
    <property type="protein sequence ID" value="GGI74718.1"/>
    <property type="molecule type" value="Genomic_DNA"/>
</dbReference>
<keyword evidence="1" id="KW-0472">Membrane</keyword>
<dbReference type="Proteomes" id="UP000613743">
    <property type="component" value="Unassembled WGS sequence"/>
</dbReference>
<keyword evidence="1" id="KW-1133">Transmembrane helix</keyword>
<evidence type="ECO:0000313" key="3">
    <source>
        <dbReference type="Proteomes" id="UP000613743"/>
    </source>
</evidence>
<sequence length="79" mass="9222">MIASLEKILKRIMLIIGCIGVVVIYAGFFYLSFSEQTQLTLPWYILLSPWICVFFGLEQHQQLSVLNWFSRKLLKPTAR</sequence>
<feature type="transmembrane region" description="Helical" evidence="1">
    <location>
        <begin position="12"/>
        <end position="33"/>
    </location>
</feature>
<feature type="transmembrane region" description="Helical" evidence="1">
    <location>
        <begin position="39"/>
        <end position="57"/>
    </location>
</feature>
<reference evidence="2" key="2">
    <citation type="submission" date="2020-09" db="EMBL/GenBank/DDBJ databases">
        <authorList>
            <person name="Sun Q."/>
            <person name="Ohkuma M."/>
        </authorList>
    </citation>
    <scope>NUCLEOTIDE SEQUENCE</scope>
    <source>
        <strain evidence="2">JCM 30804</strain>
    </source>
</reference>
<protein>
    <submittedName>
        <fullName evidence="2">Uncharacterized protein</fullName>
    </submittedName>
</protein>
<proteinExistence type="predicted"/>
<organism evidence="2 3">
    <name type="scientific">Shewanella gelidii</name>
    <dbReference type="NCBI Taxonomy" id="1642821"/>
    <lineage>
        <taxon>Bacteria</taxon>
        <taxon>Pseudomonadati</taxon>
        <taxon>Pseudomonadota</taxon>
        <taxon>Gammaproteobacteria</taxon>
        <taxon>Alteromonadales</taxon>
        <taxon>Shewanellaceae</taxon>
        <taxon>Shewanella</taxon>
    </lineage>
</organism>
<keyword evidence="1" id="KW-0812">Transmembrane</keyword>
<evidence type="ECO:0000313" key="2">
    <source>
        <dbReference type="EMBL" id="GGI74718.1"/>
    </source>
</evidence>
<dbReference type="AlphaFoldDB" id="A0A917JL40"/>
<keyword evidence="3" id="KW-1185">Reference proteome</keyword>